<proteinExistence type="predicted"/>
<dbReference type="AlphaFoldDB" id="A0A438GTR8"/>
<organism evidence="1 2">
    <name type="scientific">Vitis vinifera</name>
    <name type="common">Grape</name>
    <dbReference type="NCBI Taxonomy" id="29760"/>
    <lineage>
        <taxon>Eukaryota</taxon>
        <taxon>Viridiplantae</taxon>
        <taxon>Streptophyta</taxon>
        <taxon>Embryophyta</taxon>
        <taxon>Tracheophyta</taxon>
        <taxon>Spermatophyta</taxon>
        <taxon>Magnoliopsida</taxon>
        <taxon>eudicotyledons</taxon>
        <taxon>Gunneridae</taxon>
        <taxon>Pentapetalae</taxon>
        <taxon>rosids</taxon>
        <taxon>Vitales</taxon>
        <taxon>Vitaceae</taxon>
        <taxon>Viteae</taxon>
        <taxon>Vitis</taxon>
    </lineage>
</organism>
<reference evidence="1 2" key="1">
    <citation type="journal article" date="2018" name="PLoS Genet.">
        <title>Population sequencing reveals clonal diversity and ancestral inbreeding in the grapevine cultivar Chardonnay.</title>
        <authorList>
            <person name="Roach M.J."/>
            <person name="Johnson D.L."/>
            <person name="Bohlmann J."/>
            <person name="van Vuuren H.J."/>
            <person name="Jones S.J."/>
            <person name="Pretorius I.S."/>
            <person name="Schmidt S.A."/>
            <person name="Borneman A.R."/>
        </authorList>
    </citation>
    <scope>NUCLEOTIDE SEQUENCE [LARGE SCALE GENOMIC DNA]</scope>
    <source>
        <strain evidence="2">cv. Chardonnay</strain>
        <tissue evidence="1">Leaf</tissue>
    </source>
</reference>
<name>A0A438GTR8_VITVI</name>
<sequence length="496" mass="56236">MGQGGFLFCLVLTKEVKRFSLIFLERRSHLGGWSIMAEKLCSLGIVPSSEIKGAISPVEVKSLQTEGTVVGSFAEVVRKDPGVFREVAQLQLEGEVKCREEKLRQCLVDSFKAKRVPVRGARRFKENFLHLIRWHPKVGCLRKGGSTKDLWVRELRLPLQLWGQEGTPVSPFSCGGKLHLVFQWWLQPIVEMSLAVKRKEKMGRVVHTPGVRVGKERQPMHVAGSVVLQTFGRDPQTREDVVVCWSKVARASFLDPQWRGGPIDHTSLQTQGRNKPVIEAHKTRNSGFNSQLSGDRDPKGLGGLIGPFASAAQTVYGFMRGVAFLKSRPDTGRGLFGKEKGFKEERQAVFLWMWPRDRWVRYGFSKRLSLLLRPKRLSLGVVSKMRWKGKFCCKRRVLMSRSLQMLLRDGKVLEMFGSDSKDPSGKELAIRAEELRPSKALEHACILEEEDPISLPSKAWVKISDRKKNHLLASYLERELRKLEYATNYNSSQCGI</sequence>
<comment type="caution">
    <text evidence="1">The sequence shown here is derived from an EMBL/GenBank/DDBJ whole genome shotgun (WGS) entry which is preliminary data.</text>
</comment>
<gene>
    <name evidence="1" type="ORF">CK203_059100</name>
</gene>
<evidence type="ECO:0008006" key="3">
    <source>
        <dbReference type="Google" id="ProtNLM"/>
    </source>
</evidence>
<evidence type="ECO:0000313" key="1">
    <source>
        <dbReference type="EMBL" id="RVW75602.1"/>
    </source>
</evidence>
<dbReference type="EMBL" id="QGNW01000344">
    <property type="protein sequence ID" value="RVW75602.1"/>
    <property type="molecule type" value="Genomic_DNA"/>
</dbReference>
<accession>A0A438GTR8</accession>
<dbReference type="Proteomes" id="UP000288805">
    <property type="component" value="Unassembled WGS sequence"/>
</dbReference>
<evidence type="ECO:0000313" key="2">
    <source>
        <dbReference type="Proteomes" id="UP000288805"/>
    </source>
</evidence>
<protein>
    <recommendedName>
        <fullName evidence="3">DUF4283 domain-containing protein</fullName>
    </recommendedName>
</protein>